<feature type="region of interest" description="Disordered" evidence="1">
    <location>
        <begin position="1"/>
        <end position="20"/>
    </location>
</feature>
<evidence type="ECO:0000259" key="2">
    <source>
        <dbReference type="PROSITE" id="PS50126"/>
    </source>
</evidence>
<reference evidence="3 4" key="1">
    <citation type="submission" date="2020-04" db="EMBL/GenBank/DDBJ databases">
        <title>MicrobeNet Type strains.</title>
        <authorList>
            <person name="Nicholson A.C."/>
        </authorList>
    </citation>
    <scope>NUCLEOTIDE SEQUENCE [LARGE SCALE GENOMIC DNA]</scope>
    <source>
        <strain evidence="3 4">DSM 44960</strain>
    </source>
</reference>
<protein>
    <recommendedName>
        <fullName evidence="2">S1 motif domain-containing protein</fullName>
    </recommendedName>
</protein>
<proteinExistence type="predicted"/>
<accession>A0A846W1E4</accession>
<sequence length="142" mass="16093">MDKLTGVPEQNNEDRLSAPYSWDHLSDDPSVWDRVRANHVLGQRLTGTVAQIPRPGAIGIFIDLGLPVSGFVDVLLLPNSTSKWPIEGTVTEFLVWWMDPNRPQIRLVPAESCYRREDFATWCLAHAPLGDPRVLDQFRFDP</sequence>
<dbReference type="AlphaFoldDB" id="A0A846W1E4"/>
<feature type="domain" description="S1 motif" evidence="2">
    <location>
        <begin position="42"/>
        <end position="110"/>
    </location>
</feature>
<name>A0A846W1E4_9NOCA</name>
<organism evidence="3 4">
    <name type="scientific">Nocardia coubleae</name>
    <dbReference type="NCBI Taxonomy" id="356147"/>
    <lineage>
        <taxon>Bacteria</taxon>
        <taxon>Bacillati</taxon>
        <taxon>Actinomycetota</taxon>
        <taxon>Actinomycetes</taxon>
        <taxon>Mycobacteriales</taxon>
        <taxon>Nocardiaceae</taxon>
        <taxon>Nocardia</taxon>
    </lineage>
</organism>
<evidence type="ECO:0000313" key="4">
    <source>
        <dbReference type="Proteomes" id="UP000572007"/>
    </source>
</evidence>
<evidence type="ECO:0000313" key="3">
    <source>
        <dbReference type="EMBL" id="NKX86845.1"/>
    </source>
</evidence>
<keyword evidence="4" id="KW-1185">Reference proteome</keyword>
<evidence type="ECO:0000256" key="1">
    <source>
        <dbReference type="SAM" id="MobiDB-lite"/>
    </source>
</evidence>
<dbReference type="GO" id="GO:0003676">
    <property type="term" value="F:nucleic acid binding"/>
    <property type="evidence" value="ECO:0007669"/>
    <property type="project" value="InterPro"/>
</dbReference>
<gene>
    <name evidence="3" type="ORF">HGA10_05900</name>
</gene>
<dbReference type="Proteomes" id="UP000572007">
    <property type="component" value="Unassembled WGS sequence"/>
</dbReference>
<dbReference type="EMBL" id="JAAXOM010000001">
    <property type="protein sequence ID" value="NKX86845.1"/>
    <property type="molecule type" value="Genomic_DNA"/>
</dbReference>
<dbReference type="PROSITE" id="PS50126">
    <property type="entry name" value="S1"/>
    <property type="match status" value="1"/>
</dbReference>
<dbReference type="InterPro" id="IPR003029">
    <property type="entry name" value="S1_domain"/>
</dbReference>
<dbReference type="RefSeq" id="WP_067639333.1">
    <property type="nucleotide sequence ID" value="NZ_JAAXOM010000001.1"/>
</dbReference>
<comment type="caution">
    <text evidence="3">The sequence shown here is derived from an EMBL/GenBank/DDBJ whole genome shotgun (WGS) entry which is preliminary data.</text>
</comment>